<dbReference type="Pfam" id="PF17148">
    <property type="entry name" value="DUF5117"/>
    <property type="match status" value="1"/>
</dbReference>
<dbReference type="CDD" id="cd04276">
    <property type="entry name" value="ZnMc_MMP_like_2"/>
    <property type="match status" value="1"/>
</dbReference>
<feature type="domain" description="DUF5117" evidence="3">
    <location>
        <begin position="114"/>
        <end position="306"/>
    </location>
</feature>
<feature type="signal peptide" evidence="1">
    <location>
        <begin position="1"/>
        <end position="28"/>
    </location>
</feature>
<dbReference type="PANTHER" id="PTHR38478:SF1">
    <property type="entry name" value="ZINC DEPENDENT METALLOPROTEASE DOMAIN LIPOPROTEIN"/>
    <property type="match status" value="1"/>
</dbReference>
<dbReference type="AlphaFoldDB" id="A0A1M6GYU7"/>
<feature type="chain" id="PRO_5009917919" description="DUF5117 domain-containing protein" evidence="1">
    <location>
        <begin position="29"/>
        <end position="864"/>
    </location>
</feature>
<keyword evidence="1" id="KW-0732">Signal</keyword>
<gene>
    <name evidence="4" type="ORF">SAMN05216261_2961</name>
</gene>
<protein>
    <recommendedName>
        <fullName evidence="6">DUF5117 domain-containing protein</fullName>
    </recommendedName>
</protein>
<dbReference type="Gene3D" id="3.40.390.10">
    <property type="entry name" value="Collagenase (Catalytic Domain)"/>
    <property type="match status" value="1"/>
</dbReference>
<dbReference type="SUPFAM" id="SSF55486">
    <property type="entry name" value="Metalloproteases ('zincins'), catalytic domain"/>
    <property type="match status" value="1"/>
</dbReference>
<dbReference type="RefSeq" id="WP_019388544.1">
    <property type="nucleotide sequence ID" value="NZ_ALIH01000015.1"/>
</dbReference>
<proteinExistence type="predicted"/>
<dbReference type="GO" id="GO:0008237">
    <property type="term" value="F:metallopeptidase activity"/>
    <property type="evidence" value="ECO:0007669"/>
    <property type="project" value="InterPro"/>
</dbReference>
<reference evidence="4 5" key="1">
    <citation type="submission" date="2016-11" db="EMBL/GenBank/DDBJ databases">
        <authorList>
            <person name="Jaros S."/>
            <person name="Januszkiewicz K."/>
            <person name="Wedrychowicz H."/>
        </authorList>
    </citation>
    <scope>NUCLEOTIDE SEQUENCE [LARGE SCALE GENOMIC DNA]</scope>
    <source>
        <strain evidence="4 5">CGMCC 1.12213</strain>
    </source>
</reference>
<evidence type="ECO:0000256" key="1">
    <source>
        <dbReference type="SAM" id="SignalP"/>
    </source>
</evidence>
<dbReference type="eggNOG" id="COG5549">
    <property type="taxonomic scope" value="Bacteria"/>
</dbReference>
<evidence type="ECO:0008006" key="6">
    <source>
        <dbReference type="Google" id="ProtNLM"/>
    </source>
</evidence>
<evidence type="ECO:0000259" key="2">
    <source>
        <dbReference type="Pfam" id="PF16313"/>
    </source>
</evidence>
<dbReference type="InterPro" id="IPR033413">
    <property type="entry name" value="DUF5117"/>
</dbReference>
<dbReference type="STRING" id="1178825.SAMN05216261_2961"/>
<dbReference type="OrthoDB" id="9776599at2"/>
<evidence type="ECO:0000313" key="5">
    <source>
        <dbReference type="Proteomes" id="UP000184396"/>
    </source>
</evidence>
<dbReference type="PANTHER" id="PTHR38478">
    <property type="entry name" value="PEPTIDASE M1A AND M12B"/>
    <property type="match status" value="1"/>
</dbReference>
<organism evidence="4 5">
    <name type="scientific">Algibacter luteus</name>
    <dbReference type="NCBI Taxonomy" id="1178825"/>
    <lineage>
        <taxon>Bacteria</taxon>
        <taxon>Pseudomonadati</taxon>
        <taxon>Bacteroidota</taxon>
        <taxon>Flavobacteriia</taxon>
        <taxon>Flavobacteriales</taxon>
        <taxon>Flavobacteriaceae</taxon>
        <taxon>Algibacter</taxon>
    </lineage>
</organism>
<dbReference type="Proteomes" id="UP000184396">
    <property type="component" value="Unassembled WGS sequence"/>
</dbReference>
<keyword evidence="5" id="KW-1185">Reference proteome</keyword>
<name>A0A1M6GYU7_9FLAO</name>
<dbReference type="InterPro" id="IPR034032">
    <property type="entry name" value="Zn_MMP-like_bac"/>
</dbReference>
<feature type="domain" description="EcxA zinc-binding" evidence="2">
    <location>
        <begin position="471"/>
        <end position="786"/>
    </location>
</feature>
<evidence type="ECO:0000259" key="3">
    <source>
        <dbReference type="Pfam" id="PF17148"/>
    </source>
</evidence>
<dbReference type="InterPro" id="IPR032534">
    <property type="entry name" value="EcxA_zinc-bd"/>
</dbReference>
<evidence type="ECO:0000313" key="4">
    <source>
        <dbReference type="EMBL" id="SHJ15102.1"/>
    </source>
</evidence>
<dbReference type="InterPro" id="IPR024079">
    <property type="entry name" value="MetalloPept_cat_dom_sf"/>
</dbReference>
<dbReference type="EMBL" id="FQYK01000010">
    <property type="protein sequence ID" value="SHJ15102.1"/>
    <property type="molecule type" value="Genomic_DNA"/>
</dbReference>
<accession>A0A1M6GYU7</accession>
<sequence>MIVSKNVFRRSCAFIVLFLILIPQNFEAQNTKKGKRKKKSEVVAQVKKAPKKTIASLTKSSKKIDGLFTIYQDTLTGVMQMVIKEDQLNQEYIHFAQIADGVLDAGRINRGSYQGSKVFKIEKFFDKIDFIIQNTSFYFDPDNPLARSKDANISNGVLMSLKIELHDDKEGLYLIKANDLFLKETFNQIKPVRQPGSSPTAFKLGSLDKTKSKIRSINNYPENTNIQVEYVYSSPSVLNIGSNAVSDGRNVSIKVFHSLIKIPENNYEIRLDDPRVGFFITEVNDQTSTSSAPYRDLVNRWHLEKKNPNEAISEPVEPITWWIENSTPLEWRETIKEAVLQWNVAFEQAGFKNAMQVKIQPDDANWDAGDIRYNVLRWTSSPTPPFGGYGPRLVNPKTGQILGSDIMLEYAHFTNRVFYDKLYSLATLEAPFDENDTNLNSHETCTFGKTMHQDIMFAHAVASVSGASDLEMERIKKESMTALIMHEVGHTLGLNHNMKASQLFSPEELANPEFIKGKCLTASVMDYATLNITKDRSKQGQYDDITVGPYDIWAIQFGYTPFKTGKERYDLLNQSTKPELIFGNDADDMRSPGKAIDPRVMTGDQSNDAIQYSIDRIELSNNLINSVKDKFIKNDDTYQELRRAYYVLSGQQASAANIISRYIGGVYVNRAVAGQEGGKQPYTPVSYEDQKRAMNALKRYVFAPNAFDAPNDLYNYLAMQRRGFNFFSGTEDPKIHAQVLIYQKNVLNHILHYNTLQRITDSELYGNTYSLSTFMTDLNHAIFKADIYSSVNSFRQNLQLEYTNMLIDMITGKQSSRYTNNAKSMALYNLKAVRTMAVPSGNISSRAHKQHLRTLIDNALKEIK</sequence>
<dbReference type="Pfam" id="PF16313">
    <property type="entry name" value="DUF4953"/>
    <property type="match status" value="1"/>
</dbReference>